<dbReference type="CDD" id="cd00637">
    <property type="entry name" value="7tm_classA_rhodopsin-like"/>
    <property type="match status" value="1"/>
</dbReference>
<dbReference type="PANTHER" id="PTHR24249">
    <property type="entry name" value="HISTAMINE RECEPTOR-RELATED G-PROTEIN COUPLED RECEPTOR"/>
    <property type="match status" value="1"/>
</dbReference>
<comment type="caution">
    <text evidence="11">The sequence shown here is derived from an EMBL/GenBank/DDBJ whole genome shotgun (WGS) entry which is preliminary data.</text>
</comment>
<evidence type="ECO:0000256" key="6">
    <source>
        <dbReference type="ARBA" id="ARBA00023136"/>
    </source>
</evidence>
<evidence type="ECO:0000256" key="2">
    <source>
        <dbReference type="ARBA" id="ARBA00022475"/>
    </source>
</evidence>
<dbReference type="OrthoDB" id="10108121at2759"/>
<evidence type="ECO:0000313" key="13">
    <source>
        <dbReference type="EMBL" id="CAF1458259.1"/>
    </source>
</evidence>
<dbReference type="InterPro" id="IPR017452">
    <property type="entry name" value="GPCR_Rhodpsn_7TM"/>
</dbReference>
<dbReference type="GO" id="GO:0005886">
    <property type="term" value="C:plasma membrane"/>
    <property type="evidence" value="ECO:0007669"/>
    <property type="project" value="UniProtKB-SubCell"/>
</dbReference>
<dbReference type="Proteomes" id="UP000663877">
    <property type="component" value="Unassembled WGS sequence"/>
</dbReference>
<dbReference type="SUPFAM" id="SSF81321">
    <property type="entry name" value="Family A G protein-coupled receptor-like"/>
    <property type="match status" value="1"/>
</dbReference>
<dbReference type="PROSITE" id="PS50262">
    <property type="entry name" value="G_PROTEIN_RECEP_F1_2"/>
    <property type="match status" value="1"/>
</dbReference>
<keyword evidence="14" id="KW-1185">Reference proteome</keyword>
<dbReference type="InterPro" id="IPR000276">
    <property type="entry name" value="GPCR_Rhodpsn"/>
</dbReference>
<evidence type="ECO:0000256" key="4">
    <source>
        <dbReference type="ARBA" id="ARBA00022989"/>
    </source>
</evidence>
<accession>A0A814HZI8</accession>
<feature type="transmembrane region" description="Helical" evidence="9">
    <location>
        <begin position="29"/>
        <end position="51"/>
    </location>
</feature>
<dbReference type="EMBL" id="CAJNOI010000079">
    <property type="protein sequence ID" value="CAF1016777.1"/>
    <property type="molecule type" value="Genomic_DNA"/>
</dbReference>
<evidence type="ECO:0000256" key="1">
    <source>
        <dbReference type="ARBA" id="ARBA00004651"/>
    </source>
</evidence>
<evidence type="ECO:0000256" key="5">
    <source>
        <dbReference type="ARBA" id="ARBA00023040"/>
    </source>
</evidence>
<feature type="domain" description="G-protein coupled receptors family 1 profile" evidence="10">
    <location>
        <begin position="10"/>
        <end position="301"/>
    </location>
</feature>
<dbReference type="Pfam" id="PF00001">
    <property type="entry name" value="7tm_1"/>
    <property type="match status" value="1"/>
</dbReference>
<feature type="transmembrane region" description="Helical" evidence="9">
    <location>
        <begin position="142"/>
        <end position="165"/>
    </location>
</feature>
<dbReference type="Proteomes" id="UP000663832">
    <property type="component" value="Unassembled WGS sequence"/>
</dbReference>
<keyword evidence="5" id="KW-0297">G-protein coupled receptor</keyword>
<dbReference type="GO" id="GO:0004930">
    <property type="term" value="F:G protein-coupled receptor activity"/>
    <property type="evidence" value="ECO:0007669"/>
    <property type="project" value="UniProtKB-KW"/>
</dbReference>
<feature type="transmembrane region" description="Helical" evidence="9">
    <location>
        <begin position="197"/>
        <end position="221"/>
    </location>
</feature>
<dbReference type="EMBL" id="CAJNOM010000474">
    <property type="protein sequence ID" value="CAF1458259.1"/>
    <property type="molecule type" value="Genomic_DNA"/>
</dbReference>
<organism evidence="11 15">
    <name type="scientific">Adineta steineri</name>
    <dbReference type="NCBI Taxonomy" id="433720"/>
    <lineage>
        <taxon>Eukaryota</taxon>
        <taxon>Metazoa</taxon>
        <taxon>Spiralia</taxon>
        <taxon>Gnathifera</taxon>
        <taxon>Rotifera</taxon>
        <taxon>Eurotatoria</taxon>
        <taxon>Bdelloidea</taxon>
        <taxon>Adinetida</taxon>
        <taxon>Adinetidae</taxon>
        <taxon>Adineta</taxon>
    </lineage>
</organism>
<feature type="transmembrane region" description="Helical" evidence="9">
    <location>
        <begin position="63"/>
        <end position="90"/>
    </location>
</feature>
<evidence type="ECO:0000256" key="9">
    <source>
        <dbReference type="SAM" id="Phobius"/>
    </source>
</evidence>
<sequence length="312" mass="36191">MLSLASRSLSNLSINSSTSLETDINSIKYIILLSFLIVSLVLSLFIFYHTLITPAARKLNCHIIIILLCLNFLQTSTDLPILIGIFHTGYLRPASSAFCTFWVWYDFSLNAMSICLMAFASIERHIIVFKWKFFQNQMKRYIFHYLPIIIILCWIPLFYIVAVVISPTCQQNWSYNLISCGQPCYVLYDKYLSGFDFIFHLLISIFIIAISNITLCIRIIYQKRKIQHAADQRRQQKMAIQLISIAILYIAGWFPSIIIQLIQLYFDPSFLAHQLESILFSIYFVPLLLPAICLRIVPQLTKRFSTIIGRKL</sequence>
<evidence type="ECO:0000259" key="10">
    <source>
        <dbReference type="PROSITE" id="PS50262"/>
    </source>
</evidence>
<feature type="transmembrane region" description="Helical" evidence="9">
    <location>
        <begin position="242"/>
        <end position="266"/>
    </location>
</feature>
<evidence type="ECO:0000313" key="11">
    <source>
        <dbReference type="EMBL" id="CAF1016777.1"/>
    </source>
</evidence>
<evidence type="ECO:0000256" key="3">
    <source>
        <dbReference type="ARBA" id="ARBA00022692"/>
    </source>
</evidence>
<keyword evidence="6 9" id="KW-0472">Membrane</keyword>
<keyword evidence="3 9" id="KW-0812">Transmembrane</keyword>
<comment type="subcellular location">
    <subcellularLocation>
        <location evidence="1">Cell membrane</location>
        <topology evidence="1">Multi-pass membrane protein</topology>
    </subcellularLocation>
</comment>
<name>A0A814HZI8_9BILA</name>
<keyword evidence="8" id="KW-0807">Transducer</keyword>
<dbReference type="InterPro" id="IPR050569">
    <property type="entry name" value="TAAR"/>
</dbReference>
<reference evidence="11" key="1">
    <citation type="submission" date="2021-02" db="EMBL/GenBank/DDBJ databases">
        <authorList>
            <person name="Nowell W R."/>
        </authorList>
    </citation>
    <scope>NUCLEOTIDE SEQUENCE</scope>
</reference>
<evidence type="ECO:0000313" key="15">
    <source>
        <dbReference type="Proteomes" id="UP000663877"/>
    </source>
</evidence>
<evidence type="ECO:0000256" key="8">
    <source>
        <dbReference type="ARBA" id="ARBA00023224"/>
    </source>
</evidence>
<proteinExistence type="predicted"/>
<dbReference type="EMBL" id="CAJNOM010000414">
    <property type="protein sequence ID" value="CAF1424308.1"/>
    <property type="molecule type" value="Genomic_DNA"/>
</dbReference>
<evidence type="ECO:0000313" key="12">
    <source>
        <dbReference type="EMBL" id="CAF1424308.1"/>
    </source>
</evidence>
<keyword evidence="4 9" id="KW-1133">Transmembrane helix</keyword>
<evidence type="ECO:0000313" key="14">
    <source>
        <dbReference type="Proteomes" id="UP000663832"/>
    </source>
</evidence>
<protein>
    <recommendedName>
        <fullName evidence="10">G-protein coupled receptors family 1 profile domain-containing protein</fullName>
    </recommendedName>
</protein>
<dbReference type="AlphaFoldDB" id="A0A814HZI8"/>
<keyword evidence="2" id="KW-1003">Cell membrane</keyword>
<gene>
    <name evidence="11" type="ORF">BJG266_LOCUS16773</name>
    <name evidence="12" type="ORF">QVE165_LOCUS38504</name>
    <name evidence="13" type="ORF">QVE165_LOCUS40757</name>
</gene>
<dbReference type="Gene3D" id="1.20.1070.10">
    <property type="entry name" value="Rhodopsin 7-helix transmembrane proteins"/>
    <property type="match status" value="1"/>
</dbReference>
<evidence type="ECO:0000256" key="7">
    <source>
        <dbReference type="ARBA" id="ARBA00023170"/>
    </source>
</evidence>
<feature type="transmembrane region" description="Helical" evidence="9">
    <location>
        <begin position="278"/>
        <end position="297"/>
    </location>
</feature>
<feature type="transmembrane region" description="Helical" evidence="9">
    <location>
        <begin position="102"/>
        <end position="122"/>
    </location>
</feature>
<keyword evidence="7" id="KW-0675">Receptor</keyword>